<feature type="compositionally biased region" description="Polar residues" evidence="1">
    <location>
        <begin position="94"/>
        <end position="104"/>
    </location>
</feature>
<feature type="domain" description="Zn(2)-C6 fungal-type" evidence="2">
    <location>
        <begin position="202"/>
        <end position="232"/>
    </location>
</feature>
<dbReference type="VEuPathDB" id="FungiDB:BD410DRAFT_803810"/>
<evidence type="ECO:0000313" key="4">
    <source>
        <dbReference type="Proteomes" id="UP000294933"/>
    </source>
</evidence>
<feature type="compositionally biased region" description="Low complexity" evidence="1">
    <location>
        <begin position="106"/>
        <end position="120"/>
    </location>
</feature>
<dbReference type="OrthoDB" id="2441642at2759"/>
<evidence type="ECO:0000259" key="2">
    <source>
        <dbReference type="PROSITE" id="PS50048"/>
    </source>
</evidence>
<dbReference type="Pfam" id="PF00172">
    <property type="entry name" value="Zn_clus"/>
    <property type="match status" value="1"/>
</dbReference>
<dbReference type="GO" id="GO:0008270">
    <property type="term" value="F:zinc ion binding"/>
    <property type="evidence" value="ECO:0007669"/>
    <property type="project" value="InterPro"/>
</dbReference>
<feature type="compositionally biased region" description="Polar residues" evidence="1">
    <location>
        <begin position="243"/>
        <end position="254"/>
    </location>
</feature>
<dbReference type="PANTHER" id="PTHR47783">
    <property type="entry name" value="ZN(II)2CYS6 TRANSCRIPTION FACTOR (EUROFUNG)-RELATED"/>
    <property type="match status" value="1"/>
</dbReference>
<dbReference type="CDD" id="cd00067">
    <property type="entry name" value="GAL4"/>
    <property type="match status" value="1"/>
</dbReference>
<dbReference type="STRING" id="50990.A0A4Y7Q414"/>
<feature type="compositionally biased region" description="Low complexity" evidence="1">
    <location>
        <begin position="272"/>
        <end position="318"/>
    </location>
</feature>
<feature type="region of interest" description="Disordered" evidence="1">
    <location>
        <begin position="94"/>
        <end position="124"/>
    </location>
</feature>
<keyword evidence="4" id="KW-1185">Reference proteome</keyword>
<protein>
    <recommendedName>
        <fullName evidence="2">Zn(2)-C6 fungal-type domain-containing protein</fullName>
    </recommendedName>
</protein>
<dbReference type="AlphaFoldDB" id="A0A4Y7Q414"/>
<evidence type="ECO:0000256" key="1">
    <source>
        <dbReference type="SAM" id="MobiDB-lite"/>
    </source>
</evidence>
<dbReference type="SUPFAM" id="SSF57701">
    <property type="entry name" value="Zn2/Cys6 DNA-binding domain"/>
    <property type="match status" value="1"/>
</dbReference>
<dbReference type="InterPro" id="IPR001138">
    <property type="entry name" value="Zn2Cys6_DnaBD"/>
</dbReference>
<accession>A0A4Y7Q414</accession>
<feature type="region of interest" description="Disordered" evidence="1">
    <location>
        <begin position="239"/>
        <end position="335"/>
    </location>
</feature>
<dbReference type="InterPro" id="IPR036864">
    <property type="entry name" value="Zn2-C6_fun-type_DNA-bd_sf"/>
</dbReference>
<dbReference type="EMBL" id="ML170177">
    <property type="protein sequence ID" value="TDL21988.1"/>
    <property type="molecule type" value="Genomic_DNA"/>
</dbReference>
<dbReference type="GO" id="GO:0000981">
    <property type="term" value="F:DNA-binding transcription factor activity, RNA polymerase II-specific"/>
    <property type="evidence" value="ECO:0007669"/>
    <property type="project" value="InterPro"/>
</dbReference>
<organism evidence="3 4">
    <name type="scientific">Rickenella mellea</name>
    <dbReference type="NCBI Taxonomy" id="50990"/>
    <lineage>
        <taxon>Eukaryota</taxon>
        <taxon>Fungi</taxon>
        <taxon>Dikarya</taxon>
        <taxon>Basidiomycota</taxon>
        <taxon>Agaricomycotina</taxon>
        <taxon>Agaricomycetes</taxon>
        <taxon>Hymenochaetales</taxon>
        <taxon>Rickenellaceae</taxon>
        <taxon>Rickenella</taxon>
    </lineage>
</organism>
<reference evidence="3 4" key="1">
    <citation type="submission" date="2018-06" db="EMBL/GenBank/DDBJ databases">
        <title>A transcriptomic atlas of mushroom development highlights an independent origin of complex multicellularity.</title>
        <authorList>
            <consortium name="DOE Joint Genome Institute"/>
            <person name="Krizsan K."/>
            <person name="Almasi E."/>
            <person name="Merenyi Z."/>
            <person name="Sahu N."/>
            <person name="Viragh M."/>
            <person name="Koszo T."/>
            <person name="Mondo S."/>
            <person name="Kiss B."/>
            <person name="Balint B."/>
            <person name="Kues U."/>
            <person name="Barry K."/>
            <person name="Hegedus J.C."/>
            <person name="Henrissat B."/>
            <person name="Johnson J."/>
            <person name="Lipzen A."/>
            <person name="Ohm R."/>
            <person name="Nagy I."/>
            <person name="Pangilinan J."/>
            <person name="Yan J."/>
            <person name="Xiong Y."/>
            <person name="Grigoriev I.V."/>
            <person name="Hibbett D.S."/>
            <person name="Nagy L.G."/>
        </authorList>
    </citation>
    <scope>NUCLEOTIDE SEQUENCE [LARGE SCALE GENOMIC DNA]</scope>
    <source>
        <strain evidence="3 4">SZMC22713</strain>
    </source>
</reference>
<dbReference type="SMART" id="SM00066">
    <property type="entry name" value="GAL4"/>
    <property type="match status" value="1"/>
</dbReference>
<dbReference type="PROSITE" id="PS00463">
    <property type="entry name" value="ZN2_CY6_FUNGAL_1"/>
    <property type="match status" value="1"/>
</dbReference>
<evidence type="ECO:0000313" key="3">
    <source>
        <dbReference type="EMBL" id="TDL21988.1"/>
    </source>
</evidence>
<name>A0A4Y7Q414_9AGAM</name>
<dbReference type="PANTHER" id="PTHR47783:SF1">
    <property type="entry name" value="ZN(II)2CYS6 TRANSCRIPTION FACTOR (EUROFUNG)"/>
    <property type="match status" value="1"/>
</dbReference>
<gene>
    <name evidence="3" type="ORF">BD410DRAFT_803810</name>
</gene>
<sequence>MLELSTARISHHRQTRPVLQRIDTDAAARLHFNLEPRTARTSSLPSSRSVDISSDLCSSPGVSCGAGEGLLRSSSHDIRLAQYTRTRHLRTSLSSPYSALSARNDTPMMTSSTTSSSSPYHFPPTPFSSTRASISYLTDPSADDDDDEPVDPEDAWNLVPYNIPWGSAYFGYKSGTLPGPLGSQCVFLRSPTPLKNQRTGQACEKCRERKAKCSGARPSCARCIARGHVCEYTTESKRPKSALRNSFSRPNLGQINKAKGHRRNKSTPNTGSASASPPSPLAFPAAFQRRDSSSSVFSSATSPSDSAQSVSTSRSSSPASPPPFDPNGLPAIDIPTSIPIRSKSTYETYRHIASSEFSLPRSTLGLYFPHEKDDSLDAMNISVDADILHNSYPSHPLSLPPYSLHDATHGDLQSLHDYRFPSRSNAAQGGARNNAMEIDTNVYTPPNELSNDLRTPTTTVQIHAPNPLRCKDVLSEIPQSFDNTLSRDSITAGGYANTMLDDSFSTSARADPVEFGFTFQYPSLTACDAYSQPDSRPYLYNSNPTSVMGNSNSSNFYDEDHNSFGNDMRTLPVHPKSYSGFSDAFIGAPTSLGSFELHGAGQAPIGQDAEFPTQDFGALFVGSHSHSFDNQPQQN</sequence>
<dbReference type="PROSITE" id="PS50048">
    <property type="entry name" value="ZN2_CY6_FUNGAL_2"/>
    <property type="match status" value="1"/>
</dbReference>
<dbReference type="Gene3D" id="4.10.240.10">
    <property type="entry name" value="Zn(2)-C6 fungal-type DNA-binding domain"/>
    <property type="match status" value="1"/>
</dbReference>
<dbReference type="Proteomes" id="UP000294933">
    <property type="component" value="Unassembled WGS sequence"/>
</dbReference>
<proteinExistence type="predicted"/>